<keyword evidence="2" id="KW-1185">Reference proteome</keyword>
<gene>
    <name evidence="1" type="ORF">X975_09297</name>
</gene>
<protein>
    <submittedName>
        <fullName evidence="1">Uncharacterized protein</fullName>
    </submittedName>
</protein>
<feature type="non-terminal residue" evidence="1">
    <location>
        <position position="99"/>
    </location>
</feature>
<accession>A0A087UWM1</accession>
<organism evidence="1 2">
    <name type="scientific">Stegodyphus mimosarum</name>
    <name type="common">African social velvet spider</name>
    <dbReference type="NCBI Taxonomy" id="407821"/>
    <lineage>
        <taxon>Eukaryota</taxon>
        <taxon>Metazoa</taxon>
        <taxon>Ecdysozoa</taxon>
        <taxon>Arthropoda</taxon>
        <taxon>Chelicerata</taxon>
        <taxon>Arachnida</taxon>
        <taxon>Araneae</taxon>
        <taxon>Araneomorphae</taxon>
        <taxon>Entelegynae</taxon>
        <taxon>Eresoidea</taxon>
        <taxon>Eresidae</taxon>
        <taxon>Stegodyphus</taxon>
    </lineage>
</organism>
<evidence type="ECO:0000313" key="1">
    <source>
        <dbReference type="EMBL" id="KFM81760.1"/>
    </source>
</evidence>
<proteinExistence type="predicted"/>
<dbReference type="Proteomes" id="UP000054359">
    <property type="component" value="Unassembled WGS sequence"/>
</dbReference>
<dbReference type="EMBL" id="KK122017">
    <property type="protein sequence ID" value="KFM81760.1"/>
    <property type="molecule type" value="Genomic_DNA"/>
</dbReference>
<evidence type="ECO:0000313" key="2">
    <source>
        <dbReference type="Proteomes" id="UP000054359"/>
    </source>
</evidence>
<name>A0A087UWM1_STEMI</name>
<sequence length="99" mass="11693">MCDFLHHWTMGEKQSSHPCDNLSPIYCKQNYSKIKQMVKGIGIRWALLLSSARLNFYKFQMHTRPFQFLNKGFNIAFCFLRLRITHAANYLFFPSLKVG</sequence>
<reference evidence="1 2" key="1">
    <citation type="submission" date="2013-11" db="EMBL/GenBank/DDBJ databases">
        <title>Genome sequencing of Stegodyphus mimosarum.</title>
        <authorList>
            <person name="Bechsgaard J."/>
        </authorList>
    </citation>
    <scope>NUCLEOTIDE SEQUENCE [LARGE SCALE GENOMIC DNA]</scope>
</reference>
<dbReference type="AlphaFoldDB" id="A0A087UWM1"/>